<sequence>MVWIEGNRSGPNISKMVQTFYINPLKSPADPLLNLVFGFELTGFYSSGITAKRPILETGWGAFVLIGPAAASFWAVGFKIRQMSKGPADANAARPFDNWMAAKATSIVHVAPFAWR</sequence>
<keyword evidence="1" id="KW-0812">Transmembrane</keyword>
<comment type="caution">
    <text evidence="2">The sequence shown here is derived from an EMBL/GenBank/DDBJ whole genome shotgun (WGS) entry which is preliminary data.</text>
</comment>
<proteinExistence type="predicted"/>
<name>A0ABT9AJ42_9BACT</name>
<evidence type="ECO:0000313" key="3">
    <source>
        <dbReference type="Proteomes" id="UP001167796"/>
    </source>
</evidence>
<organism evidence="2 3">
    <name type="scientific">Hymenobacter mellowenesis</name>
    <dbReference type="NCBI Taxonomy" id="3063995"/>
    <lineage>
        <taxon>Bacteria</taxon>
        <taxon>Pseudomonadati</taxon>
        <taxon>Bacteroidota</taxon>
        <taxon>Cytophagia</taxon>
        <taxon>Cytophagales</taxon>
        <taxon>Hymenobacteraceae</taxon>
        <taxon>Hymenobacter</taxon>
    </lineage>
</organism>
<gene>
    <name evidence="2" type="ORF">Q5H92_24715</name>
</gene>
<evidence type="ECO:0000313" key="2">
    <source>
        <dbReference type="EMBL" id="MDO7849588.1"/>
    </source>
</evidence>
<protein>
    <submittedName>
        <fullName evidence="2">Uncharacterized protein</fullName>
    </submittedName>
</protein>
<dbReference type="EMBL" id="JAUQSX010000018">
    <property type="protein sequence ID" value="MDO7849588.1"/>
    <property type="molecule type" value="Genomic_DNA"/>
</dbReference>
<accession>A0ABT9AJ42</accession>
<feature type="transmembrane region" description="Helical" evidence="1">
    <location>
        <begin position="60"/>
        <end position="78"/>
    </location>
</feature>
<keyword evidence="1" id="KW-0472">Membrane</keyword>
<dbReference type="Proteomes" id="UP001167796">
    <property type="component" value="Unassembled WGS sequence"/>
</dbReference>
<keyword evidence="3" id="KW-1185">Reference proteome</keyword>
<dbReference type="RefSeq" id="WP_305014254.1">
    <property type="nucleotide sequence ID" value="NZ_JAUQSX010000018.1"/>
</dbReference>
<evidence type="ECO:0000256" key="1">
    <source>
        <dbReference type="SAM" id="Phobius"/>
    </source>
</evidence>
<reference evidence="2" key="1">
    <citation type="submission" date="2023-07" db="EMBL/GenBank/DDBJ databases">
        <authorList>
            <person name="Kim M.K."/>
        </authorList>
    </citation>
    <scope>NUCLEOTIDE SEQUENCE</scope>
    <source>
        <strain evidence="2">M29</strain>
    </source>
</reference>
<keyword evidence="1" id="KW-1133">Transmembrane helix</keyword>